<reference evidence="2 4" key="2">
    <citation type="journal article" date="2013" name="Nature">
        <title>Insights into bilaterian evolution from three spiralian genomes.</title>
        <authorList>
            <person name="Simakov O."/>
            <person name="Marletaz F."/>
            <person name="Cho S.J."/>
            <person name="Edsinger-Gonzales E."/>
            <person name="Havlak P."/>
            <person name="Hellsten U."/>
            <person name="Kuo D.H."/>
            <person name="Larsson T."/>
            <person name="Lv J."/>
            <person name="Arendt D."/>
            <person name="Savage R."/>
            <person name="Osoegawa K."/>
            <person name="de Jong P."/>
            <person name="Grimwood J."/>
            <person name="Chapman J.A."/>
            <person name="Shapiro H."/>
            <person name="Aerts A."/>
            <person name="Otillar R.P."/>
            <person name="Terry A.Y."/>
            <person name="Boore J.L."/>
            <person name="Grigoriev I.V."/>
            <person name="Lindberg D.R."/>
            <person name="Seaver E.C."/>
            <person name="Weisblat D.A."/>
            <person name="Putnam N.H."/>
            <person name="Rokhsar D.S."/>
        </authorList>
    </citation>
    <scope>NUCLEOTIDE SEQUENCE</scope>
</reference>
<dbReference type="Proteomes" id="UP000015101">
    <property type="component" value="Unassembled WGS sequence"/>
</dbReference>
<feature type="compositionally biased region" description="Basic and acidic residues" evidence="1">
    <location>
        <begin position="263"/>
        <end position="277"/>
    </location>
</feature>
<feature type="compositionally biased region" description="Polar residues" evidence="1">
    <location>
        <begin position="418"/>
        <end position="442"/>
    </location>
</feature>
<evidence type="ECO:0000256" key="1">
    <source>
        <dbReference type="SAM" id="MobiDB-lite"/>
    </source>
</evidence>
<protein>
    <submittedName>
        <fullName evidence="2 3">Uncharacterized protein</fullName>
    </submittedName>
</protein>
<dbReference type="EMBL" id="KB096150">
    <property type="protein sequence ID" value="ESO07851.1"/>
    <property type="molecule type" value="Genomic_DNA"/>
</dbReference>
<feature type="region of interest" description="Disordered" evidence="1">
    <location>
        <begin position="256"/>
        <end position="287"/>
    </location>
</feature>
<organism evidence="3 4">
    <name type="scientific">Helobdella robusta</name>
    <name type="common">Californian leech</name>
    <dbReference type="NCBI Taxonomy" id="6412"/>
    <lineage>
        <taxon>Eukaryota</taxon>
        <taxon>Metazoa</taxon>
        <taxon>Spiralia</taxon>
        <taxon>Lophotrochozoa</taxon>
        <taxon>Annelida</taxon>
        <taxon>Clitellata</taxon>
        <taxon>Hirudinea</taxon>
        <taxon>Rhynchobdellida</taxon>
        <taxon>Glossiphoniidae</taxon>
        <taxon>Helobdella</taxon>
    </lineage>
</organism>
<dbReference type="GeneID" id="20209733"/>
<gene>
    <name evidence="3" type="primary">20209733</name>
    <name evidence="2" type="ORF">HELRODRAFT_184643</name>
</gene>
<feature type="region of interest" description="Disordered" evidence="1">
    <location>
        <begin position="392"/>
        <end position="465"/>
    </location>
</feature>
<evidence type="ECO:0000313" key="4">
    <source>
        <dbReference type="Proteomes" id="UP000015101"/>
    </source>
</evidence>
<name>T1FLN4_HELRO</name>
<feature type="compositionally biased region" description="Low complexity" evidence="1">
    <location>
        <begin position="400"/>
        <end position="417"/>
    </location>
</feature>
<dbReference type="CTD" id="20209733"/>
<dbReference type="HOGENOM" id="CLU_367336_0_0_1"/>
<dbReference type="EnsemblMetazoa" id="HelroT184643">
    <property type="protein sequence ID" value="HelroP184643"/>
    <property type="gene ID" value="HelroG184643"/>
</dbReference>
<keyword evidence="4" id="KW-1185">Reference proteome</keyword>
<accession>T1FLN4</accession>
<dbReference type="AlphaFoldDB" id="T1FLN4"/>
<evidence type="ECO:0000313" key="2">
    <source>
        <dbReference type="EMBL" id="ESO07851.1"/>
    </source>
</evidence>
<dbReference type="RefSeq" id="XP_009014051.1">
    <property type="nucleotide sequence ID" value="XM_009015803.1"/>
</dbReference>
<feature type="region of interest" description="Disordered" evidence="1">
    <location>
        <begin position="507"/>
        <end position="550"/>
    </location>
</feature>
<proteinExistence type="predicted"/>
<reference evidence="3" key="3">
    <citation type="submission" date="2015-06" db="UniProtKB">
        <authorList>
            <consortium name="EnsemblMetazoa"/>
        </authorList>
    </citation>
    <scope>IDENTIFICATION</scope>
</reference>
<dbReference type="KEGG" id="hro:HELRODRAFT_184643"/>
<dbReference type="InParanoid" id="T1FLN4"/>
<dbReference type="EMBL" id="AMQM01011157">
    <property type="status" value="NOT_ANNOTATED_CDS"/>
    <property type="molecule type" value="Genomic_DNA"/>
</dbReference>
<reference evidence="4" key="1">
    <citation type="submission" date="2012-12" db="EMBL/GenBank/DDBJ databases">
        <authorList>
            <person name="Hellsten U."/>
            <person name="Grimwood J."/>
            <person name="Chapman J.A."/>
            <person name="Shapiro H."/>
            <person name="Aerts A."/>
            <person name="Otillar R.P."/>
            <person name="Terry A.Y."/>
            <person name="Boore J.L."/>
            <person name="Simakov O."/>
            <person name="Marletaz F."/>
            <person name="Cho S.-J."/>
            <person name="Edsinger-Gonzales E."/>
            <person name="Havlak P."/>
            <person name="Kuo D.-H."/>
            <person name="Larsson T."/>
            <person name="Lv J."/>
            <person name="Arendt D."/>
            <person name="Savage R."/>
            <person name="Osoegawa K."/>
            <person name="de Jong P."/>
            <person name="Lindberg D.R."/>
            <person name="Seaver E.C."/>
            <person name="Weisblat D.A."/>
            <person name="Putnam N.H."/>
            <person name="Grigoriev I.V."/>
            <person name="Rokhsar D.S."/>
        </authorList>
    </citation>
    <scope>NUCLEOTIDE SEQUENCE</scope>
</reference>
<sequence>MFAIISKPPIQHRPPKTSYLCKTVCHNNKNNSNNILVNNSSSNNFSIVNNNNNKISNIFDDNENFFSLTNRGNRCFPTSFEQLNNNMKNCICEKKYTEELKNSQMTASYESSAGKLKKDVENKNFKSNGIQVNDHNNQHSHINYKCKSYSPNNFLKFPTTKTSNVNANKNKISNVSTAENVNRIDDTIQTEASNFSGTSDGNTYHKTSANTLYVVDTDTNSSLPPMIPSYASLKKKKTNNFLFHAFAVFNNKYQNKSKNATNENKHDFNQNDDDHPRNKLPNNASPTVKKTVTIAKTCSSNSLPALNQNIINNDNSNNNGSDNNINNTNTSDCLLGVFSTIMPQHNSLMIRDAVERSSDSSINEKQTSATVAKQNKLSKSKLLFKNIHRRLSLPNNKTEQQIVGQQSSQQQSHQIQQRELQNNGDQVNWQYFSPAKPNQNNKPHYESSSKIKQRQPSPHQQMQHLHHHLNLSARNSIVQNKNKQLSYPSQQQPSHPSQQQLHSSLLFFPQEEDSKRRQQTIQTRDKEEEPPLQKQNIQEPRRMRAKSANSPIGQQSLMRLARSYNVGNNTYSDDNKINEEVVTFNSVVNAIDNKRTFGVEPFQINSHNLTKNNFYSKNGVCCSNSSERSIYNQTNDINNKMKNRNTKISPVIHAKSNALFKNNSLQTNSFPDKVMQDNEFGQHNHANDQIAYLSNEIGNKKNKNCNNVLNYDQVYSGNSINNKKISNYVEQSKENIYEEIDTCFTKQNMVVYQHLAKLC</sequence>
<evidence type="ECO:0000313" key="3">
    <source>
        <dbReference type="EnsemblMetazoa" id="HelroP184643"/>
    </source>
</evidence>